<organism evidence="1 2">
    <name type="scientific">Rathayibacter oskolensis</name>
    <dbReference type="NCBI Taxonomy" id="1891671"/>
    <lineage>
        <taxon>Bacteria</taxon>
        <taxon>Bacillati</taxon>
        <taxon>Actinomycetota</taxon>
        <taxon>Actinomycetes</taxon>
        <taxon>Micrococcales</taxon>
        <taxon>Microbacteriaceae</taxon>
        <taxon>Rathayibacter</taxon>
    </lineage>
</organism>
<name>A0A1X7N0E3_9MICO</name>
<dbReference type="RefSeq" id="WP_085474985.1">
    <property type="nucleotide sequence ID" value="NZ_FXBM01000001.1"/>
</dbReference>
<gene>
    <name evidence="1" type="ORF">SAMN06295885_0463</name>
</gene>
<protein>
    <submittedName>
        <fullName evidence="1">Uncharacterized protein</fullName>
    </submittedName>
</protein>
<accession>A0A1X7N0E3</accession>
<proteinExistence type="predicted"/>
<dbReference type="Proteomes" id="UP000193711">
    <property type="component" value="Unassembled WGS sequence"/>
</dbReference>
<sequence length="276" mass="30054">MTDEDKWAPLGMDPEPLEALTDGVPPWLHHSLWAWIEVNVSPSPYGRTEDLVAQYDRRTRRRVPLYPGFYRRGLGSLQDELSEDETIRFVDFLLAHGLSLNIAGLRELLLDGGSLWALGERSGRRGLVRRVPEGVQRAAEEAMSAPGHAGPLLAEAWGSTFGVGPDYERAYSKSVKAVEAASIPVVMPTNRSAGLQNVIGQMRADGDWGLAMSREHSLNTSAATVLAMMQVLWTGQNDRHAGQPGYSPSTAADGEAAVLLAVPLVQWFTSGAIARR</sequence>
<dbReference type="OrthoDB" id="5184459at2"/>
<keyword evidence="2" id="KW-1185">Reference proteome</keyword>
<reference evidence="2" key="1">
    <citation type="submission" date="2017-04" db="EMBL/GenBank/DDBJ databases">
        <authorList>
            <person name="Varghese N."/>
            <person name="Submissions S."/>
        </authorList>
    </citation>
    <scope>NUCLEOTIDE SEQUENCE [LARGE SCALE GENOMIC DNA]</scope>
    <source>
        <strain evidence="2">VKM Ac-2121</strain>
    </source>
</reference>
<evidence type="ECO:0000313" key="1">
    <source>
        <dbReference type="EMBL" id="SMH30679.1"/>
    </source>
</evidence>
<dbReference type="AlphaFoldDB" id="A0A1X7N0E3"/>
<dbReference type="EMBL" id="FXBM01000001">
    <property type="protein sequence ID" value="SMH30679.1"/>
    <property type="molecule type" value="Genomic_DNA"/>
</dbReference>
<evidence type="ECO:0000313" key="2">
    <source>
        <dbReference type="Proteomes" id="UP000193711"/>
    </source>
</evidence>